<dbReference type="InterPro" id="IPR014748">
    <property type="entry name" value="Enoyl-CoA_hydra_C"/>
</dbReference>
<keyword evidence="5" id="KW-0413">Isomerase</keyword>
<dbReference type="Pfam" id="PF00378">
    <property type="entry name" value="ECH_1"/>
    <property type="match status" value="1"/>
</dbReference>
<name>A0A3P7FK33_WUCBA</name>
<dbReference type="SUPFAM" id="SSF52096">
    <property type="entry name" value="ClpP/crotonase"/>
    <property type="match status" value="1"/>
</dbReference>
<evidence type="ECO:0000313" key="7">
    <source>
        <dbReference type="Proteomes" id="UP000270924"/>
    </source>
</evidence>
<dbReference type="FunCoup" id="A0A3P7FK33">
    <property type="interactions" value="1293"/>
</dbReference>
<dbReference type="InterPro" id="IPR001753">
    <property type="entry name" value="Enoyl-CoA_hydra/iso"/>
</dbReference>
<dbReference type="OrthoDB" id="14970at2759"/>
<gene>
    <name evidence="6" type="ORF">WBA_LOCUS4298</name>
</gene>
<organism evidence="6 7">
    <name type="scientific">Wuchereria bancrofti</name>
    <dbReference type="NCBI Taxonomy" id="6293"/>
    <lineage>
        <taxon>Eukaryota</taxon>
        <taxon>Metazoa</taxon>
        <taxon>Ecdysozoa</taxon>
        <taxon>Nematoda</taxon>
        <taxon>Chromadorea</taxon>
        <taxon>Rhabditida</taxon>
        <taxon>Spirurina</taxon>
        <taxon>Spiruromorpha</taxon>
        <taxon>Filarioidea</taxon>
        <taxon>Onchocercidae</taxon>
        <taxon>Wuchereria</taxon>
    </lineage>
</organism>
<dbReference type="GO" id="GO:0005739">
    <property type="term" value="C:mitochondrion"/>
    <property type="evidence" value="ECO:0007669"/>
    <property type="project" value="TreeGrafter"/>
</dbReference>
<dbReference type="Proteomes" id="UP000270924">
    <property type="component" value="Unassembled WGS sequence"/>
</dbReference>
<proteinExistence type="inferred from homology"/>
<comment type="pathway">
    <text evidence="1">Lipid metabolism; fatty acid beta-oxidation.</text>
</comment>
<evidence type="ECO:0000256" key="3">
    <source>
        <dbReference type="ARBA" id="ARBA00022832"/>
    </source>
</evidence>
<dbReference type="GO" id="GO:0006635">
    <property type="term" value="P:fatty acid beta-oxidation"/>
    <property type="evidence" value="ECO:0007669"/>
    <property type="project" value="UniProtKB-UniPathway"/>
</dbReference>
<dbReference type="Gene3D" id="1.10.12.10">
    <property type="entry name" value="Lyase 2-enoyl-coa Hydratase, Chain A, domain 2"/>
    <property type="match status" value="1"/>
</dbReference>
<dbReference type="Gene3D" id="3.90.226.10">
    <property type="entry name" value="2-enoyl-CoA Hydratase, Chain A, domain 1"/>
    <property type="match status" value="1"/>
</dbReference>
<dbReference type="FunFam" id="1.10.12.10:FF:000004">
    <property type="entry name" value="Delta3,5-delta2,4-dienoyl-CoA isomerase"/>
    <property type="match status" value="1"/>
</dbReference>
<dbReference type="GO" id="GO:0051750">
    <property type="term" value="F:delta(3,5)-delta(2,4)-dienoyl-CoA isomerase activity"/>
    <property type="evidence" value="ECO:0007669"/>
    <property type="project" value="TreeGrafter"/>
</dbReference>
<accession>A0A3P7FK33</accession>
<comment type="similarity">
    <text evidence="2">Belongs to the enoyl-CoA hydratase/isomerase family.</text>
</comment>
<dbReference type="PANTHER" id="PTHR43149">
    <property type="entry name" value="ENOYL-COA HYDRATASE"/>
    <property type="match status" value="1"/>
</dbReference>
<keyword evidence="7" id="KW-1185">Reference proteome</keyword>
<dbReference type="AlphaFoldDB" id="A0A3P7FK33"/>
<reference evidence="6 7" key="1">
    <citation type="submission" date="2018-11" db="EMBL/GenBank/DDBJ databases">
        <authorList>
            <consortium name="Pathogen Informatics"/>
        </authorList>
    </citation>
    <scope>NUCLEOTIDE SEQUENCE [LARGE SCALE GENOMIC DNA]</scope>
</reference>
<evidence type="ECO:0000256" key="4">
    <source>
        <dbReference type="ARBA" id="ARBA00023098"/>
    </source>
</evidence>
<keyword evidence="4" id="KW-0443">Lipid metabolism</keyword>
<evidence type="ECO:0008006" key="8">
    <source>
        <dbReference type="Google" id="ProtNLM"/>
    </source>
</evidence>
<dbReference type="PANTHER" id="PTHR43149:SF2">
    <property type="entry name" value="DELTA(3,5)-DELTA(2,4)-DIENOYL-COA ISOMERASE, MITOCHONDRIAL"/>
    <property type="match status" value="1"/>
</dbReference>
<dbReference type="UniPathway" id="UPA00659"/>
<dbReference type="InterPro" id="IPR029045">
    <property type="entry name" value="ClpP/crotonase-like_dom_sf"/>
</dbReference>
<sequence>MSAAGKSFCAGINLKAGSDQLSAIVHNNTLDTGRKSLKLRELIATCQDSFTSLEKCPKPVIAAIHGHCIGAGISLIAAADIRYASKDTVFSVKEVDIGLAADVGILNRINKLVGNDSLTREFAYTARDFNSSEALKYGFISRQFDSTEECLSAALSLADNIAMKSPIAVQGTKLAMNYSRDHTIDDSIQFIRTWNQSQLQSDDLFRASAAAFSNEKPKFDDA</sequence>
<evidence type="ECO:0000256" key="2">
    <source>
        <dbReference type="ARBA" id="ARBA00005254"/>
    </source>
</evidence>
<dbReference type="CDD" id="cd06558">
    <property type="entry name" value="crotonase-like"/>
    <property type="match status" value="1"/>
</dbReference>
<evidence type="ECO:0000313" key="6">
    <source>
        <dbReference type="EMBL" id="VDM10912.1"/>
    </source>
</evidence>
<evidence type="ECO:0000256" key="1">
    <source>
        <dbReference type="ARBA" id="ARBA00005005"/>
    </source>
</evidence>
<dbReference type="InterPro" id="IPR045002">
    <property type="entry name" value="Ech1-like"/>
</dbReference>
<dbReference type="EMBL" id="UYWW01001725">
    <property type="protein sequence ID" value="VDM10912.1"/>
    <property type="molecule type" value="Genomic_DNA"/>
</dbReference>
<protein>
    <recommendedName>
        <fullName evidence="8">Enoyl-CoA hydratase/isomerase</fullName>
    </recommendedName>
</protein>
<keyword evidence="3" id="KW-0276">Fatty acid metabolism</keyword>
<evidence type="ECO:0000256" key="5">
    <source>
        <dbReference type="ARBA" id="ARBA00023235"/>
    </source>
</evidence>
<dbReference type="InParanoid" id="A0A3P7FK33"/>